<dbReference type="EMBL" id="KR029579">
    <property type="protein sequence ID" value="AKH46125.1"/>
    <property type="molecule type" value="Genomic_DNA"/>
</dbReference>
<reference evidence="1" key="2">
    <citation type="submission" date="2015-03" db="EMBL/GenBank/DDBJ databases">
        <authorList>
            <person name="Chow C.-E.T."/>
            <person name="Winget D.M."/>
            <person name="White R.A.III."/>
            <person name="Hallam S.J."/>
            <person name="Suttle C.A."/>
        </authorList>
    </citation>
    <scope>NUCLEOTIDE SEQUENCE</scope>
    <source>
        <strain evidence="1">Anoxic3_4</strain>
    </source>
</reference>
<proteinExistence type="predicted"/>
<reference evidence="1" key="1">
    <citation type="journal article" date="2015" name="Front. Microbiol.">
        <title>Combining genomic sequencing methods to explore viral diversity and reveal potential virus-host interactions.</title>
        <authorList>
            <person name="Chow C.E."/>
            <person name="Winget D.M."/>
            <person name="White R.A.III."/>
            <person name="Hallam S.J."/>
            <person name="Suttle C.A."/>
        </authorList>
    </citation>
    <scope>NUCLEOTIDE SEQUENCE</scope>
    <source>
        <strain evidence="1">Anoxic3_4</strain>
    </source>
</reference>
<protein>
    <submittedName>
        <fullName evidence="1">Uncharacterized protein</fullName>
    </submittedName>
</protein>
<evidence type="ECO:0000313" key="1">
    <source>
        <dbReference type="EMBL" id="AKH46125.1"/>
    </source>
</evidence>
<accession>A0A0F7L2N1</accession>
<sequence length="62" mass="7041">MSFSPLFSQETVFLKNLLSSPCLAIFRESVLQPYQSALLKPQQRLIHTVLRAPLPSLFLVLL</sequence>
<name>A0A0F7L2N1_9VIRU</name>
<organism evidence="1">
    <name type="scientific">uncultured marine virus</name>
    <dbReference type="NCBI Taxonomy" id="186617"/>
    <lineage>
        <taxon>Viruses</taxon>
        <taxon>environmental samples</taxon>
    </lineage>
</organism>